<keyword evidence="7" id="KW-1185">Reference proteome</keyword>
<dbReference type="PANTHER" id="PTHR24241">
    <property type="entry name" value="NEUROPEPTIDE RECEPTOR-RELATED G-PROTEIN COUPLED RECEPTOR"/>
    <property type="match status" value="1"/>
</dbReference>
<dbReference type="CDD" id="cd00637">
    <property type="entry name" value="7tm_classA_rhodopsin-like"/>
    <property type="match status" value="1"/>
</dbReference>
<feature type="region of interest" description="Disordered" evidence="4">
    <location>
        <begin position="115"/>
        <end position="154"/>
    </location>
</feature>
<keyword evidence="5" id="KW-0812">Transmembrane</keyword>
<evidence type="ECO:0000256" key="4">
    <source>
        <dbReference type="SAM" id="MobiDB-lite"/>
    </source>
</evidence>
<organism evidence="6 7">
    <name type="scientific">Plakobranchus ocellatus</name>
    <dbReference type="NCBI Taxonomy" id="259542"/>
    <lineage>
        <taxon>Eukaryota</taxon>
        <taxon>Metazoa</taxon>
        <taxon>Spiralia</taxon>
        <taxon>Lophotrochozoa</taxon>
        <taxon>Mollusca</taxon>
        <taxon>Gastropoda</taxon>
        <taxon>Heterobranchia</taxon>
        <taxon>Euthyneura</taxon>
        <taxon>Panpulmonata</taxon>
        <taxon>Sacoglossa</taxon>
        <taxon>Placobranchoidea</taxon>
        <taxon>Plakobranchidae</taxon>
        <taxon>Plakobranchus</taxon>
    </lineage>
</organism>
<sequence length="267" mass="29931">MDIAKPTENTKHYIRNEKRRGSLSVNQNSRAIRSQGTAKNAATIYCHRNGAVHNQGVSSNITRLNTNGVNEGITIPEASKSYCENTFNEVSNTVGKKISSRNNPKKTIMITASFADGEDTDPPPERTPECTSTTNNRDKNYFDTPGKSAGGGNSTKHFSQHNVHCNDYRQESRLLSKANLKLIKFVLVLFGALFACSAPSIVIITMVNLFKIVQVPDILIRIMQILLIFNSCMNFFIISYMNKHFRQDLIRHLPCCVVCCSRRRKGQ</sequence>
<comment type="subcellular location">
    <subcellularLocation>
        <location evidence="1">Cell membrane</location>
        <topology evidence="1">Multi-pass membrane protein</topology>
    </subcellularLocation>
</comment>
<proteinExistence type="predicted"/>
<evidence type="ECO:0000256" key="1">
    <source>
        <dbReference type="ARBA" id="ARBA00004651"/>
    </source>
</evidence>
<protein>
    <recommendedName>
        <fullName evidence="8">G-protein coupled receptors family 1 profile domain-containing protein</fullName>
    </recommendedName>
</protein>
<feature type="transmembrane region" description="Helical" evidence="5">
    <location>
        <begin position="182"/>
        <end position="206"/>
    </location>
</feature>
<evidence type="ECO:0000256" key="3">
    <source>
        <dbReference type="ARBA" id="ARBA00023170"/>
    </source>
</evidence>
<evidence type="ECO:0008006" key="8">
    <source>
        <dbReference type="Google" id="ProtNLM"/>
    </source>
</evidence>
<name>A0AAV4DRA8_9GAST</name>
<reference evidence="6 7" key="1">
    <citation type="journal article" date="2021" name="Elife">
        <title>Chloroplast acquisition without the gene transfer in kleptoplastic sea slugs, Plakobranchus ocellatus.</title>
        <authorList>
            <person name="Maeda T."/>
            <person name="Takahashi S."/>
            <person name="Yoshida T."/>
            <person name="Shimamura S."/>
            <person name="Takaki Y."/>
            <person name="Nagai Y."/>
            <person name="Toyoda A."/>
            <person name="Suzuki Y."/>
            <person name="Arimoto A."/>
            <person name="Ishii H."/>
            <person name="Satoh N."/>
            <person name="Nishiyama T."/>
            <person name="Hasebe M."/>
            <person name="Maruyama T."/>
            <person name="Minagawa J."/>
            <person name="Obokata J."/>
            <person name="Shigenobu S."/>
        </authorList>
    </citation>
    <scope>NUCLEOTIDE SEQUENCE [LARGE SCALE GENOMIC DNA]</scope>
</reference>
<dbReference type="AlphaFoldDB" id="A0AAV4DRA8"/>
<evidence type="ECO:0000256" key="5">
    <source>
        <dbReference type="SAM" id="Phobius"/>
    </source>
</evidence>
<keyword evidence="5" id="KW-0472">Membrane</keyword>
<dbReference type="Proteomes" id="UP000735302">
    <property type="component" value="Unassembled WGS sequence"/>
</dbReference>
<feature type="region of interest" description="Disordered" evidence="4">
    <location>
        <begin position="18"/>
        <end position="38"/>
    </location>
</feature>
<dbReference type="GO" id="GO:0005886">
    <property type="term" value="C:plasma membrane"/>
    <property type="evidence" value="ECO:0007669"/>
    <property type="project" value="UniProtKB-SubCell"/>
</dbReference>
<keyword evidence="5" id="KW-1133">Transmembrane helix</keyword>
<feature type="transmembrane region" description="Helical" evidence="5">
    <location>
        <begin position="218"/>
        <end position="241"/>
    </location>
</feature>
<accession>A0AAV4DRA8</accession>
<feature type="compositionally biased region" description="Polar residues" evidence="4">
    <location>
        <begin position="23"/>
        <end position="38"/>
    </location>
</feature>
<dbReference type="Gene3D" id="1.20.1070.10">
    <property type="entry name" value="Rhodopsin 7-helix transmembrane proteins"/>
    <property type="match status" value="1"/>
</dbReference>
<keyword evidence="3" id="KW-0675">Receptor</keyword>
<dbReference type="EMBL" id="BLXT01008200">
    <property type="protein sequence ID" value="GFO46656.1"/>
    <property type="molecule type" value="Genomic_DNA"/>
</dbReference>
<dbReference type="SUPFAM" id="SSF81321">
    <property type="entry name" value="Family A G protein-coupled receptor-like"/>
    <property type="match status" value="1"/>
</dbReference>
<evidence type="ECO:0000256" key="2">
    <source>
        <dbReference type="ARBA" id="ARBA00022475"/>
    </source>
</evidence>
<evidence type="ECO:0000313" key="7">
    <source>
        <dbReference type="Proteomes" id="UP000735302"/>
    </source>
</evidence>
<comment type="caution">
    <text evidence="6">The sequence shown here is derived from an EMBL/GenBank/DDBJ whole genome shotgun (WGS) entry which is preliminary data.</text>
</comment>
<keyword evidence="2" id="KW-1003">Cell membrane</keyword>
<gene>
    <name evidence="6" type="ORF">PoB_007316100</name>
</gene>
<evidence type="ECO:0000313" key="6">
    <source>
        <dbReference type="EMBL" id="GFO46656.1"/>
    </source>
</evidence>